<sequence>MLRVSELTVQGANGGIALCLKGVQPLVVAIVRERHPGAASASHLGHEIRPQIASRPSMPLSEPWELGPTCGNAYFEFGYFKLSHYSYADSKTV</sequence>
<protein>
    <submittedName>
        <fullName evidence="1">Uncharacterized protein</fullName>
    </submittedName>
</protein>
<proteinExistence type="predicted"/>
<organism evidence="1 2">
    <name type="scientific">Mesorhizobium delmotii</name>
    <dbReference type="NCBI Taxonomy" id="1631247"/>
    <lineage>
        <taxon>Bacteria</taxon>
        <taxon>Pseudomonadati</taxon>
        <taxon>Pseudomonadota</taxon>
        <taxon>Alphaproteobacteria</taxon>
        <taxon>Hyphomicrobiales</taxon>
        <taxon>Phyllobacteriaceae</taxon>
        <taxon>Mesorhizobium</taxon>
    </lineage>
</organism>
<gene>
    <name evidence="1" type="ORF">BQ8482_40014</name>
</gene>
<name>A0A2P9ASU0_9HYPH</name>
<evidence type="ECO:0000313" key="2">
    <source>
        <dbReference type="Proteomes" id="UP000245698"/>
    </source>
</evidence>
<dbReference type="EMBL" id="FUIG01000048">
    <property type="protein sequence ID" value="SJM34232.1"/>
    <property type="molecule type" value="Genomic_DNA"/>
</dbReference>
<reference evidence="2" key="1">
    <citation type="submission" date="2016-12" db="EMBL/GenBank/DDBJ databases">
        <authorList>
            <person name="Brunel B."/>
        </authorList>
    </citation>
    <scope>NUCLEOTIDE SEQUENCE [LARGE SCALE GENOMIC DNA]</scope>
</reference>
<evidence type="ECO:0000313" key="1">
    <source>
        <dbReference type="EMBL" id="SJM34232.1"/>
    </source>
</evidence>
<accession>A0A2P9ASU0</accession>
<dbReference type="AlphaFoldDB" id="A0A2P9ASU0"/>
<keyword evidence="2" id="KW-1185">Reference proteome</keyword>
<dbReference type="Proteomes" id="UP000245698">
    <property type="component" value="Unassembled WGS sequence"/>
</dbReference>